<name>S7Q1V0_GLOTA</name>
<accession>S7Q1V0</accession>
<feature type="non-terminal residue" evidence="3">
    <location>
        <position position="204"/>
    </location>
</feature>
<feature type="non-terminal residue" evidence="3">
    <location>
        <position position="1"/>
    </location>
</feature>
<reference evidence="3 4" key="1">
    <citation type="journal article" date="2012" name="Science">
        <title>The Paleozoic origin of enzymatic lignin decomposition reconstructed from 31 fungal genomes.</title>
        <authorList>
            <person name="Floudas D."/>
            <person name="Binder M."/>
            <person name="Riley R."/>
            <person name="Barry K."/>
            <person name="Blanchette R.A."/>
            <person name="Henrissat B."/>
            <person name="Martinez A.T."/>
            <person name="Otillar R."/>
            <person name="Spatafora J.W."/>
            <person name="Yadav J.S."/>
            <person name="Aerts A."/>
            <person name="Benoit I."/>
            <person name="Boyd A."/>
            <person name="Carlson A."/>
            <person name="Copeland A."/>
            <person name="Coutinho P.M."/>
            <person name="de Vries R.P."/>
            <person name="Ferreira P."/>
            <person name="Findley K."/>
            <person name="Foster B."/>
            <person name="Gaskell J."/>
            <person name="Glotzer D."/>
            <person name="Gorecki P."/>
            <person name="Heitman J."/>
            <person name="Hesse C."/>
            <person name="Hori C."/>
            <person name="Igarashi K."/>
            <person name="Jurgens J.A."/>
            <person name="Kallen N."/>
            <person name="Kersten P."/>
            <person name="Kohler A."/>
            <person name="Kuees U."/>
            <person name="Kumar T.K.A."/>
            <person name="Kuo A."/>
            <person name="LaButti K."/>
            <person name="Larrondo L.F."/>
            <person name="Lindquist E."/>
            <person name="Ling A."/>
            <person name="Lombard V."/>
            <person name="Lucas S."/>
            <person name="Lundell T."/>
            <person name="Martin R."/>
            <person name="McLaughlin D.J."/>
            <person name="Morgenstern I."/>
            <person name="Morin E."/>
            <person name="Murat C."/>
            <person name="Nagy L.G."/>
            <person name="Nolan M."/>
            <person name="Ohm R.A."/>
            <person name="Patyshakuliyeva A."/>
            <person name="Rokas A."/>
            <person name="Ruiz-Duenas F.J."/>
            <person name="Sabat G."/>
            <person name="Salamov A."/>
            <person name="Samejima M."/>
            <person name="Schmutz J."/>
            <person name="Slot J.C."/>
            <person name="St John F."/>
            <person name="Stenlid J."/>
            <person name="Sun H."/>
            <person name="Sun S."/>
            <person name="Syed K."/>
            <person name="Tsang A."/>
            <person name="Wiebenga A."/>
            <person name="Young D."/>
            <person name="Pisabarro A."/>
            <person name="Eastwood D.C."/>
            <person name="Martin F."/>
            <person name="Cullen D."/>
            <person name="Grigoriev I.V."/>
            <person name="Hibbett D.S."/>
        </authorList>
    </citation>
    <scope>NUCLEOTIDE SEQUENCE [LARGE SCALE GENOMIC DNA]</scope>
    <source>
        <strain evidence="3 4">ATCC 11539</strain>
    </source>
</reference>
<dbReference type="InterPro" id="IPR005162">
    <property type="entry name" value="Retrotrans_gag_dom"/>
</dbReference>
<dbReference type="HOGENOM" id="CLU_1334680_0_0_1"/>
<dbReference type="AlphaFoldDB" id="S7Q1V0"/>
<protein>
    <recommendedName>
        <fullName evidence="2">Retrotransposon gag domain-containing protein</fullName>
    </recommendedName>
</protein>
<dbReference type="eggNOG" id="ENOG502SZCW">
    <property type="taxonomic scope" value="Eukaryota"/>
</dbReference>
<dbReference type="OMA" id="HPATNNT"/>
<evidence type="ECO:0000256" key="1">
    <source>
        <dbReference type="SAM" id="MobiDB-lite"/>
    </source>
</evidence>
<dbReference type="EMBL" id="KB469305">
    <property type="protein sequence ID" value="EPQ53498.1"/>
    <property type="molecule type" value="Genomic_DNA"/>
</dbReference>
<dbReference type="RefSeq" id="XP_007867683.1">
    <property type="nucleotide sequence ID" value="XM_007869492.1"/>
</dbReference>
<keyword evidence="4" id="KW-1185">Reference proteome</keyword>
<dbReference type="GeneID" id="19305036"/>
<feature type="region of interest" description="Disordered" evidence="1">
    <location>
        <begin position="1"/>
        <end position="21"/>
    </location>
</feature>
<feature type="domain" description="Retrotransposon gag" evidence="2">
    <location>
        <begin position="89"/>
        <end position="182"/>
    </location>
</feature>
<sequence>SYSTTPRSPQSETSDDIYPPDLNPIAIQTLIARAMAGEDDQKERKGHVAKPEYFDGNKAKFKAWWRQVLTYLRNNKKDFGTDDEKIDFVISYLRGPKAEVWSQNYYDQHFREETESWGKTWAVFKTEITNAFQDLNLAAQAQIEIDHLRQGQRPVEEYFQELEILMTQAGYKKEDQYILKTVRTSVNEALVDKVYGQVTVPMTY</sequence>
<gene>
    <name evidence="3" type="ORF">GLOTRDRAFT_21348</name>
</gene>
<organism evidence="3 4">
    <name type="scientific">Gloeophyllum trabeum (strain ATCC 11539 / FP-39264 / Madison 617)</name>
    <name type="common">Brown rot fungus</name>
    <dbReference type="NCBI Taxonomy" id="670483"/>
    <lineage>
        <taxon>Eukaryota</taxon>
        <taxon>Fungi</taxon>
        <taxon>Dikarya</taxon>
        <taxon>Basidiomycota</taxon>
        <taxon>Agaricomycotina</taxon>
        <taxon>Agaricomycetes</taxon>
        <taxon>Gloeophyllales</taxon>
        <taxon>Gloeophyllaceae</taxon>
        <taxon>Gloeophyllum</taxon>
    </lineage>
</organism>
<dbReference type="OrthoDB" id="2691415at2759"/>
<dbReference type="Pfam" id="PF03732">
    <property type="entry name" value="Retrotrans_gag"/>
    <property type="match status" value="1"/>
</dbReference>
<evidence type="ECO:0000259" key="2">
    <source>
        <dbReference type="Pfam" id="PF03732"/>
    </source>
</evidence>
<evidence type="ECO:0000313" key="3">
    <source>
        <dbReference type="EMBL" id="EPQ53498.1"/>
    </source>
</evidence>
<dbReference type="KEGG" id="gtr:GLOTRDRAFT_21348"/>
<dbReference type="Proteomes" id="UP000030669">
    <property type="component" value="Unassembled WGS sequence"/>
</dbReference>
<feature type="compositionally biased region" description="Polar residues" evidence="1">
    <location>
        <begin position="1"/>
        <end position="12"/>
    </location>
</feature>
<evidence type="ECO:0000313" key="4">
    <source>
        <dbReference type="Proteomes" id="UP000030669"/>
    </source>
</evidence>
<proteinExistence type="predicted"/>